<evidence type="ECO:0000313" key="2">
    <source>
        <dbReference type="Proteomes" id="UP001524502"/>
    </source>
</evidence>
<name>A0ABT1RJK8_9FIRM</name>
<sequence>MKKVQQELDFLLRVAKNRNLPILQCSCGIQIKGDCSIMMLQSLSSQKQLDMALMMY</sequence>
<keyword evidence="2" id="KW-1185">Reference proteome</keyword>
<accession>A0ABT1RJK8</accession>
<dbReference type="Proteomes" id="UP001524502">
    <property type="component" value="Unassembled WGS sequence"/>
</dbReference>
<comment type="caution">
    <text evidence="1">The sequence shown here is derived from an EMBL/GenBank/DDBJ whole genome shotgun (WGS) entry which is preliminary data.</text>
</comment>
<reference evidence="1 2" key="1">
    <citation type="submission" date="2022-06" db="EMBL/GenBank/DDBJ databases">
        <title>Isolation of gut microbiota from human fecal samples.</title>
        <authorList>
            <person name="Pamer E.G."/>
            <person name="Barat B."/>
            <person name="Waligurski E."/>
            <person name="Medina S."/>
            <person name="Paddock L."/>
            <person name="Mostad J."/>
        </authorList>
    </citation>
    <scope>NUCLEOTIDE SEQUENCE [LARGE SCALE GENOMIC DNA]</scope>
    <source>
        <strain evidence="1 2">SL.3.17</strain>
    </source>
</reference>
<gene>
    <name evidence="1" type="ORF">NE619_01320</name>
</gene>
<proteinExistence type="predicted"/>
<protein>
    <submittedName>
        <fullName evidence="1">Uncharacterized protein</fullName>
    </submittedName>
</protein>
<dbReference type="EMBL" id="JANFXK010000001">
    <property type="protein sequence ID" value="MCQ4635356.1"/>
    <property type="molecule type" value="Genomic_DNA"/>
</dbReference>
<organism evidence="1 2">
    <name type="scientific">Anaerovorax odorimutans</name>
    <dbReference type="NCBI Taxonomy" id="109327"/>
    <lineage>
        <taxon>Bacteria</taxon>
        <taxon>Bacillati</taxon>
        <taxon>Bacillota</taxon>
        <taxon>Clostridia</taxon>
        <taxon>Peptostreptococcales</taxon>
        <taxon>Anaerovoracaceae</taxon>
        <taxon>Anaerovorax</taxon>
    </lineage>
</organism>
<evidence type="ECO:0000313" key="1">
    <source>
        <dbReference type="EMBL" id="MCQ4635356.1"/>
    </source>
</evidence>